<dbReference type="PROSITE" id="PS00216">
    <property type="entry name" value="SUGAR_TRANSPORT_1"/>
    <property type="match status" value="1"/>
</dbReference>
<dbReference type="SUPFAM" id="SSF103473">
    <property type="entry name" value="MFS general substrate transporter"/>
    <property type="match status" value="1"/>
</dbReference>
<feature type="transmembrane region" description="Helical" evidence="6">
    <location>
        <begin position="183"/>
        <end position="202"/>
    </location>
</feature>
<proteinExistence type="predicted"/>
<gene>
    <name evidence="8" type="primary">SLC22A5</name>
    <name evidence="8" type="ORF">AWC38_SpisGene1887</name>
</gene>
<feature type="transmembrane region" description="Helical" evidence="6">
    <location>
        <begin position="155"/>
        <end position="177"/>
    </location>
</feature>
<dbReference type="InterPro" id="IPR005829">
    <property type="entry name" value="Sugar_transporter_CS"/>
</dbReference>
<dbReference type="OrthoDB" id="5141738at2759"/>
<reference evidence="9" key="1">
    <citation type="journal article" date="2017" name="bioRxiv">
        <title>Comparative analysis of the genomes of Stylophora pistillata and Acropora digitifera provides evidence for extensive differences between species of corals.</title>
        <authorList>
            <person name="Voolstra C.R."/>
            <person name="Li Y."/>
            <person name="Liew Y.J."/>
            <person name="Baumgarten S."/>
            <person name="Zoccola D."/>
            <person name="Flot J.-F."/>
            <person name="Tambutte S."/>
            <person name="Allemand D."/>
            <person name="Aranda M."/>
        </authorList>
    </citation>
    <scope>NUCLEOTIDE SEQUENCE [LARGE SCALE GENOMIC DNA]</scope>
</reference>
<feature type="transmembrane region" description="Helical" evidence="6">
    <location>
        <begin position="311"/>
        <end position="332"/>
    </location>
</feature>
<protein>
    <submittedName>
        <fullName evidence="8">Solute carrier family 22 member 5</fullName>
    </submittedName>
</protein>
<dbReference type="InterPro" id="IPR036259">
    <property type="entry name" value="MFS_trans_sf"/>
</dbReference>
<comment type="subcellular location">
    <subcellularLocation>
        <location evidence="1">Membrane</location>
        <topology evidence="1">Multi-pass membrane protein</topology>
    </subcellularLocation>
</comment>
<keyword evidence="4 6" id="KW-0472">Membrane</keyword>
<evidence type="ECO:0000256" key="4">
    <source>
        <dbReference type="ARBA" id="ARBA00023136"/>
    </source>
</evidence>
<dbReference type="PANTHER" id="PTHR24064">
    <property type="entry name" value="SOLUTE CARRIER FAMILY 22 MEMBER"/>
    <property type="match status" value="1"/>
</dbReference>
<dbReference type="EMBL" id="LSMT01000014">
    <property type="protein sequence ID" value="PFX33207.1"/>
    <property type="molecule type" value="Genomic_DNA"/>
</dbReference>
<evidence type="ECO:0000256" key="2">
    <source>
        <dbReference type="ARBA" id="ARBA00022692"/>
    </source>
</evidence>
<dbReference type="STRING" id="50429.A0A2B4SXR0"/>
<feature type="transmembrane region" description="Helical" evidence="6">
    <location>
        <begin position="344"/>
        <end position="365"/>
    </location>
</feature>
<dbReference type="CDD" id="cd17317">
    <property type="entry name" value="MFS_SLC22"/>
    <property type="match status" value="1"/>
</dbReference>
<feature type="region of interest" description="Disordered" evidence="5">
    <location>
        <begin position="456"/>
        <end position="506"/>
    </location>
</feature>
<keyword evidence="2 6" id="KW-0812">Transmembrane</keyword>
<comment type="caution">
    <text evidence="8">The sequence shown here is derived from an EMBL/GenBank/DDBJ whole genome shotgun (WGS) entry which is preliminary data.</text>
</comment>
<evidence type="ECO:0000313" key="8">
    <source>
        <dbReference type="EMBL" id="PFX33207.1"/>
    </source>
</evidence>
<feature type="transmembrane region" description="Helical" evidence="6">
    <location>
        <begin position="285"/>
        <end position="304"/>
    </location>
</feature>
<feature type="transmembrane region" description="Helical" evidence="6">
    <location>
        <begin position="120"/>
        <end position="143"/>
    </location>
</feature>
<dbReference type="GO" id="GO:0016020">
    <property type="term" value="C:membrane"/>
    <property type="evidence" value="ECO:0007669"/>
    <property type="project" value="UniProtKB-SubCell"/>
</dbReference>
<dbReference type="GO" id="GO:0022857">
    <property type="term" value="F:transmembrane transporter activity"/>
    <property type="evidence" value="ECO:0007669"/>
    <property type="project" value="InterPro"/>
</dbReference>
<keyword evidence="3 6" id="KW-1133">Transmembrane helix</keyword>
<evidence type="ECO:0000259" key="7">
    <source>
        <dbReference type="PROSITE" id="PS50850"/>
    </source>
</evidence>
<feature type="transmembrane region" description="Helical" evidence="6">
    <location>
        <begin position="97"/>
        <end position="114"/>
    </location>
</feature>
<evidence type="ECO:0000256" key="1">
    <source>
        <dbReference type="ARBA" id="ARBA00004141"/>
    </source>
</evidence>
<organism evidence="8 9">
    <name type="scientific">Stylophora pistillata</name>
    <name type="common">Smooth cauliflower coral</name>
    <dbReference type="NCBI Taxonomy" id="50429"/>
    <lineage>
        <taxon>Eukaryota</taxon>
        <taxon>Metazoa</taxon>
        <taxon>Cnidaria</taxon>
        <taxon>Anthozoa</taxon>
        <taxon>Hexacorallia</taxon>
        <taxon>Scleractinia</taxon>
        <taxon>Astrocoeniina</taxon>
        <taxon>Pocilloporidae</taxon>
        <taxon>Stylophora</taxon>
    </lineage>
</organism>
<dbReference type="Gene3D" id="1.20.1250.20">
    <property type="entry name" value="MFS general substrate transporter like domains"/>
    <property type="match status" value="1"/>
</dbReference>
<feature type="compositionally biased region" description="Basic and acidic residues" evidence="5">
    <location>
        <begin position="458"/>
        <end position="485"/>
    </location>
</feature>
<accession>A0A2B4SXR0</accession>
<dbReference type="PROSITE" id="PS00217">
    <property type="entry name" value="SUGAR_TRANSPORT_2"/>
    <property type="match status" value="1"/>
</dbReference>
<dbReference type="PROSITE" id="PS50850">
    <property type="entry name" value="MFS"/>
    <property type="match status" value="1"/>
</dbReference>
<dbReference type="Proteomes" id="UP000225706">
    <property type="component" value="Unassembled WGS sequence"/>
</dbReference>
<sequence length="506" mass="56433">MVPTFIAAEPKWMCVANHRSCNLTGEFKPGDELYKKRCDMPREAWKFADDYTSVVTEFDLVCDKALLGTISTSLLFAGWLVGALIGGVLSDKIGRKPVLYIGSVTCSIFAWLAAFPNVFWLFILFRLLVGICLGGGAMGIYVLATEFAGVRHRHVAGTSLWYSWTLSLVMLAGLAYGIRDWRFLSITCAVPGLISFIGWWFTPESSRYLLLKGKVTETEQILRRIATTNKKTYPDEPLVNPNAEGKVQDLGDFRDLFRTKKMLHRTLVCWYACTPTLGGNMYLNFFLLSIIEIPANYAAIWIMGKIGRRKSLIYFLILAAIASTGAVLFTMFDPGDDKCYAAGKIIMALAAKFFVFISFDAVYVYSAELFPTAIRNIGMGSSTSAARIGSFCSPYIVHLTRVHPLLPYGIMGTKALLASLLCMTLPETKGTPTPETMDSEEGIELGIRNLGMDDIELKDENEVKDPEKMKNAKENSEDKRKEKENYGNNINSRESFEDDTPHDTAF</sequence>
<dbReference type="InterPro" id="IPR005828">
    <property type="entry name" value="MFS_sugar_transport-like"/>
</dbReference>
<feature type="transmembrane region" description="Helical" evidence="6">
    <location>
        <begin position="65"/>
        <end position="85"/>
    </location>
</feature>
<evidence type="ECO:0000256" key="3">
    <source>
        <dbReference type="ARBA" id="ARBA00022989"/>
    </source>
</evidence>
<feature type="domain" description="Major facilitator superfamily (MFS) profile" evidence="7">
    <location>
        <begin position="1"/>
        <end position="430"/>
    </location>
</feature>
<evidence type="ECO:0000256" key="6">
    <source>
        <dbReference type="SAM" id="Phobius"/>
    </source>
</evidence>
<dbReference type="AlphaFoldDB" id="A0A2B4SXR0"/>
<keyword evidence="9" id="KW-1185">Reference proteome</keyword>
<evidence type="ECO:0000256" key="5">
    <source>
        <dbReference type="SAM" id="MobiDB-lite"/>
    </source>
</evidence>
<evidence type="ECO:0000313" key="9">
    <source>
        <dbReference type="Proteomes" id="UP000225706"/>
    </source>
</evidence>
<dbReference type="InterPro" id="IPR020846">
    <property type="entry name" value="MFS_dom"/>
</dbReference>
<name>A0A2B4SXR0_STYPI</name>
<dbReference type="Pfam" id="PF00083">
    <property type="entry name" value="Sugar_tr"/>
    <property type="match status" value="1"/>
</dbReference>